<keyword evidence="1" id="KW-1133">Transmembrane helix</keyword>
<sequence length="76" mass="8371">MKTYLDCLPCMMQQALRAGRIATNDEKKIKELLDTVGAMIKDIPLLAESKLGFLAVKIVNIIFALITGIIGYLIGF</sequence>
<dbReference type="EMBL" id="BARU01010017">
    <property type="protein sequence ID" value="GAH44212.1"/>
    <property type="molecule type" value="Genomic_DNA"/>
</dbReference>
<reference evidence="2" key="1">
    <citation type="journal article" date="2014" name="Front. Microbiol.">
        <title>High frequency of phylogenetically diverse reductive dehalogenase-homologous genes in deep subseafloor sedimentary metagenomes.</title>
        <authorList>
            <person name="Kawai M."/>
            <person name="Futagami T."/>
            <person name="Toyoda A."/>
            <person name="Takaki Y."/>
            <person name="Nishi S."/>
            <person name="Hori S."/>
            <person name="Arai W."/>
            <person name="Tsubouchi T."/>
            <person name="Morono Y."/>
            <person name="Uchiyama I."/>
            <person name="Ito T."/>
            <person name="Fujiyama A."/>
            <person name="Inagaki F."/>
            <person name="Takami H."/>
        </authorList>
    </citation>
    <scope>NUCLEOTIDE SEQUENCE</scope>
    <source>
        <strain evidence="2">Expedition CK06-06</strain>
    </source>
</reference>
<protein>
    <recommendedName>
        <fullName evidence="3">Damage-control phosphatase ARMT1-like metal-binding domain-containing protein</fullName>
    </recommendedName>
</protein>
<keyword evidence="1" id="KW-0472">Membrane</keyword>
<organism evidence="2">
    <name type="scientific">marine sediment metagenome</name>
    <dbReference type="NCBI Taxonomy" id="412755"/>
    <lineage>
        <taxon>unclassified sequences</taxon>
        <taxon>metagenomes</taxon>
        <taxon>ecological metagenomes</taxon>
    </lineage>
</organism>
<name>X1FGX6_9ZZZZ</name>
<evidence type="ECO:0000256" key="1">
    <source>
        <dbReference type="SAM" id="Phobius"/>
    </source>
</evidence>
<accession>X1FGX6</accession>
<proteinExistence type="predicted"/>
<dbReference type="AlphaFoldDB" id="X1FGX6"/>
<evidence type="ECO:0008006" key="3">
    <source>
        <dbReference type="Google" id="ProtNLM"/>
    </source>
</evidence>
<evidence type="ECO:0000313" key="2">
    <source>
        <dbReference type="EMBL" id="GAH44212.1"/>
    </source>
</evidence>
<feature type="transmembrane region" description="Helical" evidence="1">
    <location>
        <begin position="51"/>
        <end position="74"/>
    </location>
</feature>
<dbReference type="SUPFAM" id="SSF111321">
    <property type="entry name" value="AF1104-like"/>
    <property type="match status" value="1"/>
</dbReference>
<dbReference type="InterPro" id="IPR036075">
    <property type="entry name" value="ARMT-1-like_metal-bd_sf"/>
</dbReference>
<keyword evidence="1" id="KW-0812">Transmembrane</keyword>
<comment type="caution">
    <text evidence="2">The sequence shown here is derived from an EMBL/GenBank/DDBJ whole genome shotgun (WGS) entry which is preliminary data.</text>
</comment>
<gene>
    <name evidence="2" type="ORF">S03H2_19209</name>
</gene>